<evidence type="ECO:0000259" key="1">
    <source>
        <dbReference type="PROSITE" id="PS51468"/>
    </source>
</evidence>
<dbReference type="PROSITE" id="PS51468">
    <property type="entry name" value="VIT"/>
    <property type="match status" value="1"/>
</dbReference>
<comment type="caution">
    <text evidence="2">The sequence shown here is derived from an EMBL/GenBank/DDBJ whole genome shotgun (WGS) entry which is preliminary data.</text>
</comment>
<accession>A0AAD6V8T3</accession>
<proteinExistence type="predicted"/>
<dbReference type="SMART" id="SM00609">
    <property type="entry name" value="VIT"/>
    <property type="match status" value="1"/>
</dbReference>
<dbReference type="AlphaFoldDB" id="A0AAD6V8T3"/>
<protein>
    <submittedName>
        <fullName evidence="2">Vault protein inter-alpha-trypsin domain-containing protein</fullName>
    </submittedName>
</protein>
<sequence length="226" mass="24381">IEARYSFPIPARAAVCSFAMIKRDGTRVVGVVQEKQEAKETYNKAVAQGQQASLMEQQTPDVFQVSVGNIPSKEQVKIELVYATELSEDEENDSVRFHLPMHIGVRYGQAPASLNTPVTSSSKSPFLKVAMSVEAVSPIAKIGSPSHAVSTELGPDPSLPNFKELPFPNYARVSLSSDSALDKDFILTIKSAGLDAPRCVAELHPSPVKSRNPSAIRVINFGGSEV</sequence>
<dbReference type="InterPro" id="IPR013694">
    <property type="entry name" value="VIT"/>
</dbReference>
<reference evidence="2" key="1">
    <citation type="submission" date="2023-03" db="EMBL/GenBank/DDBJ databases">
        <title>Massive genome expansion in bonnet fungi (Mycena s.s.) driven by repeated elements and novel gene families across ecological guilds.</title>
        <authorList>
            <consortium name="Lawrence Berkeley National Laboratory"/>
            <person name="Harder C.B."/>
            <person name="Miyauchi S."/>
            <person name="Viragh M."/>
            <person name="Kuo A."/>
            <person name="Thoen E."/>
            <person name="Andreopoulos B."/>
            <person name="Lu D."/>
            <person name="Skrede I."/>
            <person name="Drula E."/>
            <person name="Henrissat B."/>
            <person name="Morin E."/>
            <person name="Kohler A."/>
            <person name="Barry K."/>
            <person name="LaButti K."/>
            <person name="Morin E."/>
            <person name="Salamov A."/>
            <person name="Lipzen A."/>
            <person name="Mereny Z."/>
            <person name="Hegedus B."/>
            <person name="Baldrian P."/>
            <person name="Stursova M."/>
            <person name="Weitz H."/>
            <person name="Taylor A."/>
            <person name="Grigoriev I.V."/>
            <person name="Nagy L.G."/>
            <person name="Martin F."/>
            <person name="Kauserud H."/>
        </authorList>
    </citation>
    <scope>NUCLEOTIDE SEQUENCE</scope>
    <source>
        <strain evidence="2">9144</strain>
    </source>
</reference>
<gene>
    <name evidence="2" type="ORF">GGX14DRAFT_367501</name>
</gene>
<dbReference type="Proteomes" id="UP001219525">
    <property type="component" value="Unassembled WGS sequence"/>
</dbReference>
<name>A0AAD6V8T3_9AGAR</name>
<dbReference type="Pfam" id="PF08487">
    <property type="entry name" value="VIT"/>
    <property type="match status" value="1"/>
</dbReference>
<evidence type="ECO:0000313" key="2">
    <source>
        <dbReference type="EMBL" id="KAJ7206043.1"/>
    </source>
</evidence>
<dbReference type="PANTHER" id="PTHR45737:SF6">
    <property type="entry name" value="VON WILLEBRAND FACTOR A DOMAIN-CONTAINING PROTEIN 5A"/>
    <property type="match status" value="1"/>
</dbReference>
<evidence type="ECO:0000313" key="3">
    <source>
        <dbReference type="Proteomes" id="UP001219525"/>
    </source>
</evidence>
<feature type="non-terminal residue" evidence="2">
    <location>
        <position position="1"/>
    </location>
</feature>
<feature type="domain" description="VIT" evidence="1">
    <location>
        <begin position="1"/>
        <end position="84"/>
    </location>
</feature>
<keyword evidence="3" id="KW-1185">Reference proteome</keyword>
<dbReference type="PANTHER" id="PTHR45737">
    <property type="entry name" value="VON WILLEBRAND FACTOR A DOMAIN-CONTAINING PROTEIN 5A"/>
    <property type="match status" value="1"/>
</dbReference>
<organism evidence="2 3">
    <name type="scientific">Mycena pura</name>
    <dbReference type="NCBI Taxonomy" id="153505"/>
    <lineage>
        <taxon>Eukaryota</taxon>
        <taxon>Fungi</taxon>
        <taxon>Dikarya</taxon>
        <taxon>Basidiomycota</taxon>
        <taxon>Agaricomycotina</taxon>
        <taxon>Agaricomycetes</taxon>
        <taxon>Agaricomycetidae</taxon>
        <taxon>Agaricales</taxon>
        <taxon>Marasmiineae</taxon>
        <taxon>Mycenaceae</taxon>
        <taxon>Mycena</taxon>
    </lineage>
</organism>
<dbReference type="EMBL" id="JARJCW010000041">
    <property type="protein sequence ID" value="KAJ7206043.1"/>
    <property type="molecule type" value="Genomic_DNA"/>
</dbReference>